<evidence type="ECO:0000313" key="1">
    <source>
        <dbReference type="EMBL" id="GBR74443.1"/>
    </source>
</evidence>
<organism evidence="1 2">
    <name type="scientific">Termititenax aidoneus</name>
    <dbReference type="NCBI Taxonomy" id="2218524"/>
    <lineage>
        <taxon>Bacteria</taxon>
        <taxon>Bacillati</taxon>
        <taxon>Candidatus Margulisiibacteriota</taxon>
        <taxon>Candidatus Termititenacia</taxon>
        <taxon>Candidatus Termititenacales</taxon>
        <taxon>Candidatus Termititenacaceae</taxon>
        <taxon>Candidatus Termititenax</taxon>
    </lineage>
</organism>
<name>A0A388TC72_TERA1</name>
<dbReference type="EMBL" id="BGZN01000046">
    <property type="protein sequence ID" value="GBR74443.1"/>
    <property type="molecule type" value="Genomic_DNA"/>
</dbReference>
<proteinExistence type="predicted"/>
<reference evidence="1 2" key="1">
    <citation type="journal article" date="2019" name="ISME J.">
        <title>Genome analyses of uncultured TG2/ZB3 bacteria in 'Margulisbacteria' specifically attached to ectosymbiotic spirochetes of protists in the termite gut.</title>
        <authorList>
            <person name="Utami Y.D."/>
            <person name="Kuwahara H."/>
            <person name="Igai K."/>
            <person name="Murakami T."/>
            <person name="Sugaya K."/>
            <person name="Morikawa T."/>
            <person name="Nagura Y."/>
            <person name="Yuki M."/>
            <person name="Deevong P."/>
            <person name="Inoue T."/>
            <person name="Kihara K."/>
            <person name="Lo N."/>
            <person name="Yamada A."/>
            <person name="Ohkuma M."/>
            <person name="Hongoh Y."/>
        </authorList>
    </citation>
    <scope>NUCLEOTIDE SEQUENCE [LARGE SCALE GENOMIC DNA]</scope>
    <source>
        <strain evidence="1">NkOx7-01</strain>
    </source>
</reference>
<protein>
    <submittedName>
        <fullName evidence="1">Uncharacterized protein</fullName>
    </submittedName>
</protein>
<keyword evidence="2" id="KW-1185">Reference proteome</keyword>
<dbReference type="AlphaFoldDB" id="A0A388TC72"/>
<sequence length="76" mass="8803">MYTAEFDAVVKDGKIEIPRQYQSAFFSNVKVFLTEIDPNNPESDKKNKASIMGKYKGYLSIKKFLTQKRADKSLEY</sequence>
<accession>A0A388TC72</accession>
<dbReference type="Proteomes" id="UP000269352">
    <property type="component" value="Unassembled WGS sequence"/>
</dbReference>
<comment type="caution">
    <text evidence="1">The sequence shown here is derived from an EMBL/GenBank/DDBJ whole genome shotgun (WGS) entry which is preliminary data.</text>
</comment>
<gene>
    <name evidence="1" type="ORF">NO1_1617</name>
</gene>
<evidence type="ECO:0000313" key="2">
    <source>
        <dbReference type="Proteomes" id="UP000269352"/>
    </source>
</evidence>